<evidence type="ECO:0000313" key="4">
    <source>
        <dbReference type="Proteomes" id="UP000053477"/>
    </source>
</evidence>
<dbReference type="InParanoid" id="A0A0H2RHZ9"/>
<evidence type="ECO:0000313" key="3">
    <source>
        <dbReference type="EMBL" id="KLO11585.1"/>
    </source>
</evidence>
<protein>
    <submittedName>
        <fullName evidence="3">Uncharacterized protein</fullName>
    </submittedName>
</protein>
<evidence type="ECO:0000256" key="1">
    <source>
        <dbReference type="SAM" id="MobiDB-lite"/>
    </source>
</evidence>
<dbReference type="Proteomes" id="UP000053477">
    <property type="component" value="Unassembled WGS sequence"/>
</dbReference>
<sequence length="81" mass="8692">MRTVNLRRNTGSSSGASGSTRTPVAARMTTSILTYWQSGITENDGGRRNGSKKKLRNMYISSLGSVSVLVHACLSISRGFP</sequence>
<feature type="transmembrane region" description="Helical" evidence="2">
    <location>
        <begin position="57"/>
        <end position="77"/>
    </location>
</feature>
<keyword evidence="2" id="KW-1133">Transmembrane helix</keyword>
<feature type="compositionally biased region" description="Low complexity" evidence="1">
    <location>
        <begin position="7"/>
        <end position="22"/>
    </location>
</feature>
<evidence type="ECO:0000256" key="2">
    <source>
        <dbReference type="SAM" id="Phobius"/>
    </source>
</evidence>
<keyword evidence="2" id="KW-0472">Membrane</keyword>
<dbReference type="AlphaFoldDB" id="A0A0H2RHZ9"/>
<name>A0A0H2RHZ9_9AGAM</name>
<accession>A0A0H2RHZ9</accession>
<proteinExistence type="predicted"/>
<organism evidence="3 4">
    <name type="scientific">Schizopora paradoxa</name>
    <dbReference type="NCBI Taxonomy" id="27342"/>
    <lineage>
        <taxon>Eukaryota</taxon>
        <taxon>Fungi</taxon>
        <taxon>Dikarya</taxon>
        <taxon>Basidiomycota</taxon>
        <taxon>Agaricomycotina</taxon>
        <taxon>Agaricomycetes</taxon>
        <taxon>Hymenochaetales</taxon>
        <taxon>Schizoporaceae</taxon>
        <taxon>Schizopora</taxon>
    </lineage>
</organism>
<keyword evidence="4" id="KW-1185">Reference proteome</keyword>
<reference evidence="3 4" key="1">
    <citation type="submission" date="2015-04" db="EMBL/GenBank/DDBJ databases">
        <title>Complete genome sequence of Schizopora paradoxa KUC8140, a cosmopolitan wood degrader in East Asia.</title>
        <authorList>
            <consortium name="DOE Joint Genome Institute"/>
            <person name="Min B."/>
            <person name="Park H."/>
            <person name="Jang Y."/>
            <person name="Kim J.-J."/>
            <person name="Kim K.H."/>
            <person name="Pangilinan J."/>
            <person name="Lipzen A."/>
            <person name="Riley R."/>
            <person name="Grigoriev I.V."/>
            <person name="Spatafora J.W."/>
            <person name="Choi I.-G."/>
        </authorList>
    </citation>
    <scope>NUCLEOTIDE SEQUENCE [LARGE SCALE GENOMIC DNA]</scope>
    <source>
        <strain evidence="3 4">KUC8140</strain>
    </source>
</reference>
<gene>
    <name evidence="3" type="ORF">SCHPADRAFT_462330</name>
</gene>
<dbReference type="EMBL" id="KQ085996">
    <property type="protein sequence ID" value="KLO11585.1"/>
    <property type="molecule type" value="Genomic_DNA"/>
</dbReference>
<feature type="region of interest" description="Disordered" evidence="1">
    <location>
        <begin position="1"/>
        <end position="25"/>
    </location>
</feature>
<keyword evidence="2" id="KW-0812">Transmembrane</keyword>